<proteinExistence type="predicted"/>
<dbReference type="PANTHER" id="PTHR33164">
    <property type="entry name" value="TRANSCRIPTIONAL REGULATOR, MARR FAMILY"/>
    <property type="match status" value="1"/>
</dbReference>
<dbReference type="AlphaFoldDB" id="A0A4R8W7M6"/>
<name>A0A4R8W7M6_9MICO</name>
<dbReference type="SUPFAM" id="SSF46785">
    <property type="entry name" value="Winged helix' DNA-binding domain"/>
    <property type="match status" value="1"/>
</dbReference>
<dbReference type="EMBL" id="SOFM01000023">
    <property type="protein sequence ID" value="TFC04185.1"/>
    <property type="molecule type" value="Genomic_DNA"/>
</dbReference>
<dbReference type="RefSeq" id="WP_134508527.1">
    <property type="nucleotide sequence ID" value="NZ_SOFM01000023.1"/>
</dbReference>
<evidence type="ECO:0000313" key="5">
    <source>
        <dbReference type="EMBL" id="TFC04185.1"/>
    </source>
</evidence>
<dbReference type="PROSITE" id="PS01117">
    <property type="entry name" value="HTH_MARR_1"/>
    <property type="match status" value="1"/>
</dbReference>
<accession>A0A4R8W7M6</accession>
<dbReference type="InterPro" id="IPR036388">
    <property type="entry name" value="WH-like_DNA-bd_sf"/>
</dbReference>
<dbReference type="GO" id="GO:0003700">
    <property type="term" value="F:DNA-binding transcription factor activity"/>
    <property type="evidence" value="ECO:0007669"/>
    <property type="project" value="InterPro"/>
</dbReference>
<dbReference type="InterPro" id="IPR039422">
    <property type="entry name" value="MarR/SlyA-like"/>
</dbReference>
<keyword evidence="3" id="KW-0804">Transcription</keyword>
<keyword evidence="2" id="KW-0238">DNA-binding</keyword>
<evidence type="ECO:0000313" key="6">
    <source>
        <dbReference type="Proteomes" id="UP000297643"/>
    </source>
</evidence>
<dbReference type="Proteomes" id="UP000297643">
    <property type="component" value="Unassembled WGS sequence"/>
</dbReference>
<dbReference type="GO" id="GO:0003677">
    <property type="term" value="F:DNA binding"/>
    <property type="evidence" value="ECO:0007669"/>
    <property type="project" value="UniProtKB-KW"/>
</dbReference>
<evidence type="ECO:0000256" key="3">
    <source>
        <dbReference type="ARBA" id="ARBA00023163"/>
    </source>
</evidence>
<protein>
    <submittedName>
        <fullName evidence="5">MarR family transcriptional regulator</fullName>
    </submittedName>
</protein>
<evidence type="ECO:0000256" key="2">
    <source>
        <dbReference type="ARBA" id="ARBA00023125"/>
    </source>
</evidence>
<dbReference type="Gene3D" id="1.10.10.10">
    <property type="entry name" value="Winged helix-like DNA-binding domain superfamily/Winged helix DNA-binding domain"/>
    <property type="match status" value="1"/>
</dbReference>
<dbReference type="GO" id="GO:0006950">
    <property type="term" value="P:response to stress"/>
    <property type="evidence" value="ECO:0007669"/>
    <property type="project" value="TreeGrafter"/>
</dbReference>
<gene>
    <name evidence="5" type="ORF">E3O32_08515</name>
</gene>
<evidence type="ECO:0000259" key="4">
    <source>
        <dbReference type="PROSITE" id="PS50995"/>
    </source>
</evidence>
<dbReference type="InterPro" id="IPR000835">
    <property type="entry name" value="HTH_MarR-typ"/>
</dbReference>
<dbReference type="SMART" id="SM00347">
    <property type="entry name" value="HTH_MARR"/>
    <property type="match status" value="1"/>
</dbReference>
<organism evidence="5 6">
    <name type="scientific">Cryobacterium mannosilyticum</name>
    <dbReference type="NCBI Taxonomy" id="1259190"/>
    <lineage>
        <taxon>Bacteria</taxon>
        <taxon>Bacillati</taxon>
        <taxon>Actinomycetota</taxon>
        <taxon>Actinomycetes</taxon>
        <taxon>Micrococcales</taxon>
        <taxon>Microbacteriaceae</taxon>
        <taxon>Cryobacterium</taxon>
    </lineage>
</organism>
<evidence type="ECO:0000256" key="1">
    <source>
        <dbReference type="ARBA" id="ARBA00023015"/>
    </source>
</evidence>
<sequence>MSSPAASPAPGAYWDGMHGDGPDSAGAVLKAVREFRGMDASMRRRTQAALAINETDLLAIRHLIRAERAGESIGPTELSARLGITSAATAKLLSRLASSGHISREPHAVDRRAQVVHVSPRAHREVKRALGGVHQRMIDVADELSVADRRAVIGFLRELGAAMTPDESSSPARPH</sequence>
<dbReference type="InterPro" id="IPR023187">
    <property type="entry name" value="Tscrpt_reg_MarR-type_CS"/>
</dbReference>
<reference evidence="5 6" key="1">
    <citation type="submission" date="2019-03" db="EMBL/GenBank/DDBJ databases">
        <title>Genomics of glacier-inhabiting Cryobacterium strains.</title>
        <authorList>
            <person name="Liu Q."/>
            <person name="Xin Y.-H."/>
        </authorList>
    </citation>
    <scope>NUCLEOTIDE SEQUENCE [LARGE SCALE GENOMIC DNA]</scope>
    <source>
        <strain evidence="5 6">RHLT2-21</strain>
    </source>
</reference>
<dbReference type="PANTHER" id="PTHR33164:SF43">
    <property type="entry name" value="HTH-TYPE TRANSCRIPTIONAL REPRESSOR YETL"/>
    <property type="match status" value="1"/>
</dbReference>
<comment type="caution">
    <text evidence="5">The sequence shown here is derived from an EMBL/GenBank/DDBJ whole genome shotgun (WGS) entry which is preliminary data.</text>
</comment>
<dbReference type="Pfam" id="PF12802">
    <property type="entry name" value="MarR_2"/>
    <property type="match status" value="1"/>
</dbReference>
<keyword evidence="6" id="KW-1185">Reference proteome</keyword>
<dbReference type="InterPro" id="IPR036390">
    <property type="entry name" value="WH_DNA-bd_sf"/>
</dbReference>
<dbReference type="PROSITE" id="PS50995">
    <property type="entry name" value="HTH_MARR_2"/>
    <property type="match status" value="1"/>
</dbReference>
<feature type="domain" description="HTH marR-type" evidence="4">
    <location>
        <begin position="21"/>
        <end position="161"/>
    </location>
</feature>
<keyword evidence="1" id="KW-0805">Transcription regulation</keyword>